<feature type="transmembrane region" description="Helical" evidence="1">
    <location>
        <begin position="20"/>
        <end position="41"/>
    </location>
</feature>
<evidence type="ECO:0000256" key="1">
    <source>
        <dbReference type="SAM" id="Phobius"/>
    </source>
</evidence>
<keyword evidence="3" id="KW-1185">Reference proteome</keyword>
<keyword evidence="1" id="KW-0472">Membrane</keyword>
<keyword evidence="1" id="KW-1133">Transmembrane helix</keyword>
<dbReference type="Proteomes" id="UP000290261">
    <property type="component" value="Unassembled WGS sequence"/>
</dbReference>
<proteinExistence type="predicted"/>
<protein>
    <submittedName>
        <fullName evidence="2">Uncharacterized protein</fullName>
    </submittedName>
</protein>
<dbReference type="EMBL" id="JJMP01000009">
    <property type="protein sequence ID" value="RYC50542.1"/>
    <property type="molecule type" value="Genomic_DNA"/>
</dbReference>
<gene>
    <name evidence="2" type="ORF">DN53_18100</name>
</gene>
<feature type="transmembrane region" description="Helical" evidence="1">
    <location>
        <begin position="53"/>
        <end position="76"/>
    </location>
</feature>
<reference evidence="2 3" key="1">
    <citation type="submission" date="2014-04" db="EMBL/GenBank/DDBJ databases">
        <title>Whole genome of Muricauda olearia.</title>
        <authorList>
            <person name="Zhang X.-H."/>
            <person name="Tang K."/>
        </authorList>
    </citation>
    <scope>NUCLEOTIDE SEQUENCE [LARGE SCALE GENOMIC DNA]</scope>
    <source>
        <strain evidence="2 3">Th120</strain>
    </source>
</reference>
<feature type="transmembrane region" description="Helical" evidence="1">
    <location>
        <begin position="122"/>
        <end position="145"/>
    </location>
</feature>
<sequence>MLYFAVTETIKNGEVDDFGVIIFWSAIFELVAWAVFLVYPLKKLNHKSALFSPLIFPFLTTFYSLVVFTLLIGWAFFPNQYYNVFEVAAVVGFSFGLIYVILIKNERFSGFFSGRVLNRFFLLYPFIFIVLFLWVFPTIMPSWAFRFMPDKTRSEIIEQTIPQFKVGDKFGALQRSLPGYFDFIENGNGNHFAQVGGFSFVIEVKNNKIIRLEHSKQDNPDFTIYGNTKH</sequence>
<comment type="caution">
    <text evidence="2">The sequence shown here is derived from an EMBL/GenBank/DDBJ whole genome shotgun (WGS) entry which is preliminary data.</text>
</comment>
<evidence type="ECO:0000313" key="2">
    <source>
        <dbReference type="EMBL" id="RYC50542.1"/>
    </source>
</evidence>
<dbReference type="AlphaFoldDB" id="A0A444VIF9"/>
<keyword evidence="1" id="KW-0812">Transmembrane</keyword>
<accession>A0A444VIF9</accession>
<feature type="transmembrane region" description="Helical" evidence="1">
    <location>
        <begin position="82"/>
        <end position="102"/>
    </location>
</feature>
<organism evidence="2 3">
    <name type="scientific">Flagellimonas olearia</name>
    <dbReference type="NCBI Taxonomy" id="552546"/>
    <lineage>
        <taxon>Bacteria</taxon>
        <taxon>Pseudomonadati</taxon>
        <taxon>Bacteroidota</taxon>
        <taxon>Flavobacteriia</taxon>
        <taxon>Flavobacteriales</taxon>
        <taxon>Flavobacteriaceae</taxon>
        <taxon>Flagellimonas</taxon>
    </lineage>
</organism>
<evidence type="ECO:0000313" key="3">
    <source>
        <dbReference type="Proteomes" id="UP000290261"/>
    </source>
</evidence>
<name>A0A444VIF9_9FLAO</name>